<keyword evidence="2" id="KW-1185">Reference proteome</keyword>
<organism evidence="1 2">
    <name type="scientific">Rhizophagus irregularis (strain DAOM 197198w)</name>
    <name type="common">Glomus intraradices</name>
    <dbReference type="NCBI Taxonomy" id="1432141"/>
    <lineage>
        <taxon>Eukaryota</taxon>
        <taxon>Fungi</taxon>
        <taxon>Fungi incertae sedis</taxon>
        <taxon>Mucoromycota</taxon>
        <taxon>Glomeromycotina</taxon>
        <taxon>Glomeromycetes</taxon>
        <taxon>Glomerales</taxon>
        <taxon>Glomeraceae</taxon>
        <taxon>Rhizophagus</taxon>
    </lineage>
</organism>
<accession>A0A015KGU1</accession>
<proteinExistence type="predicted"/>
<dbReference type="Proteomes" id="UP000022910">
    <property type="component" value="Unassembled WGS sequence"/>
</dbReference>
<protein>
    <submittedName>
        <fullName evidence="1">Uncharacterized protein</fullName>
    </submittedName>
</protein>
<gene>
    <name evidence="1" type="ORF">RirG_011020</name>
</gene>
<dbReference type="HOGENOM" id="CLU_2723509_0_0_1"/>
<name>A0A015KGU1_RHIIW</name>
<comment type="caution">
    <text evidence="1">The sequence shown here is derived from an EMBL/GenBank/DDBJ whole genome shotgun (WGS) entry which is preliminary data.</text>
</comment>
<reference evidence="1 2" key="1">
    <citation type="submission" date="2014-02" db="EMBL/GenBank/DDBJ databases">
        <title>Single nucleus genome sequencing reveals high similarity among nuclei of an endomycorrhizal fungus.</title>
        <authorList>
            <person name="Lin K."/>
            <person name="Geurts R."/>
            <person name="Zhang Z."/>
            <person name="Limpens E."/>
            <person name="Saunders D.G."/>
            <person name="Mu D."/>
            <person name="Pang E."/>
            <person name="Cao H."/>
            <person name="Cha H."/>
            <person name="Lin T."/>
            <person name="Zhou Q."/>
            <person name="Shang Y."/>
            <person name="Li Y."/>
            <person name="Ivanov S."/>
            <person name="Sharma T."/>
            <person name="Velzen R.V."/>
            <person name="Ruijter N.D."/>
            <person name="Aanen D.K."/>
            <person name="Win J."/>
            <person name="Kamoun S."/>
            <person name="Bisseling T."/>
            <person name="Huang S."/>
        </authorList>
    </citation>
    <scope>NUCLEOTIDE SEQUENCE [LARGE SCALE GENOMIC DNA]</scope>
    <source>
        <strain evidence="2">DAOM197198w</strain>
    </source>
</reference>
<dbReference type="STRING" id="1432141.A0A015KGU1"/>
<dbReference type="EMBL" id="JEMT01007394">
    <property type="protein sequence ID" value="EXX78875.1"/>
    <property type="molecule type" value="Genomic_DNA"/>
</dbReference>
<evidence type="ECO:0000313" key="2">
    <source>
        <dbReference type="Proteomes" id="UP000022910"/>
    </source>
</evidence>
<sequence>MTILLIVRNGIYQNINDEIGEEELDNEDEDYGDTEDELVDIEEYEKFGHKSNDSVLQRASGIIKTSGAASSY</sequence>
<dbReference type="AlphaFoldDB" id="A0A015KGU1"/>
<evidence type="ECO:0000313" key="1">
    <source>
        <dbReference type="EMBL" id="EXX78875.1"/>
    </source>
</evidence>